<sequence length="117" mass="11961">MLSFQARGTDGKSPPPPASPRVTGIASDSGSKAWLCLVDGDGEIPTCLSGEETSLPQEDLGLETGGIVNVPSASEATLPMQASVQEDPHLALLCDPALTAVVLIDATDGQELYGILS</sequence>
<reference evidence="2" key="2">
    <citation type="submission" date="2021-02" db="EMBL/GenBank/DDBJ databases">
        <authorList>
            <person name="Kimball J.A."/>
            <person name="Haas M.W."/>
            <person name="Macchietto M."/>
            <person name="Kono T."/>
            <person name="Duquette J."/>
            <person name="Shao M."/>
        </authorList>
    </citation>
    <scope>NUCLEOTIDE SEQUENCE</scope>
    <source>
        <tissue evidence="2">Fresh leaf tissue</tissue>
    </source>
</reference>
<comment type="caution">
    <text evidence="2">The sequence shown here is derived from an EMBL/GenBank/DDBJ whole genome shotgun (WGS) entry which is preliminary data.</text>
</comment>
<accession>A0A8J5W7K8</accession>
<feature type="region of interest" description="Disordered" evidence="1">
    <location>
        <begin position="1"/>
        <end position="27"/>
    </location>
</feature>
<evidence type="ECO:0000256" key="1">
    <source>
        <dbReference type="SAM" id="MobiDB-lite"/>
    </source>
</evidence>
<organism evidence="2 3">
    <name type="scientific">Zizania palustris</name>
    <name type="common">Northern wild rice</name>
    <dbReference type="NCBI Taxonomy" id="103762"/>
    <lineage>
        <taxon>Eukaryota</taxon>
        <taxon>Viridiplantae</taxon>
        <taxon>Streptophyta</taxon>
        <taxon>Embryophyta</taxon>
        <taxon>Tracheophyta</taxon>
        <taxon>Spermatophyta</taxon>
        <taxon>Magnoliopsida</taxon>
        <taxon>Liliopsida</taxon>
        <taxon>Poales</taxon>
        <taxon>Poaceae</taxon>
        <taxon>BOP clade</taxon>
        <taxon>Oryzoideae</taxon>
        <taxon>Oryzeae</taxon>
        <taxon>Zizaniinae</taxon>
        <taxon>Zizania</taxon>
    </lineage>
</organism>
<gene>
    <name evidence="2" type="ORF">GUJ93_ZPchr0010g9591</name>
</gene>
<keyword evidence="3" id="KW-1185">Reference proteome</keyword>
<protein>
    <submittedName>
        <fullName evidence="2">Uncharacterized protein</fullName>
    </submittedName>
</protein>
<reference evidence="2" key="1">
    <citation type="journal article" date="2021" name="bioRxiv">
        <title>Whole Genome Assembly and Annotation of Northern Wild Rice, Zizania palustris L., Supports a Whole Genome Duplication in the Zizania Genus.</title>
        <authorList>
            <person name="Haas M."/>
            <person name="Kono T."/>
            <person name="Macchietto M."/>
            <person name="Millas R."/>
            <person name="McGilp L."/>
            <person name="Shao M."/>
            <person name="Duquette J."/>
            <person name="Hirsch C.N."/>
            <person name="Kimball J."/>
        </authorList>
    </citation>
    <scope>NUCLEOTIDE SEQUENCE</scope>
    <source>
        <tissue evidence="2">Fresh leaf tissue</tissue>
    </source>
</reference>
<name>A0A8J5W7K8_ZIZPA</name>
<evidence type="ECO:0000313" key="2">
    <source>
        <dbReference type="EMBL" id="KAG8084485.1"/>
    </source>
</evidence>
<dbReference type="Proteomes" id="UP000729402">
    <property type="component" value="Unassembled WGS sequence"/>
</dbReference>
<evidence type="ECO:0000313" key="3">
    <source>
        <dbReference type="Proteomes" id="UP000729402"/>
    </source>
</evidence>
<proteinExistence type="predicted"/>
<dbReference type="EMBL" id="JAAALK010000082">
    <property type="protein sequence ID" value="KAG8084485.1"/>
    <property type="molecule type" value="Genomic_DNA"/>
</dbReference>
<dbReference type="OrthoDB" id="550424at2759"/>
<dbReference type="AlphaFoldDB" id="A0A8J5W7K8"/>